<name>A0AAD6UQ00_9AGAR</name>
<accession>A0AAD6UQ00</accession>
<dbReference type="SUPFAM" id="SSF52047">
    <property type="entry name" value="RNI-like"/>
    <property type="match status" value="1"/>
</dbReference>
<sequence>MAGNPPPIQDESPRVLLFRSICVRDENRKHFFALLNTKHNDLGRHIMALKIEGSLSSHISIQEELHLIEQLPNVHTLHILKCFVHPLTKWTMVSRLCLENCNFGTAGRLHAFIAAFPLLESLCVSQCWDTPRTAASPVTRPAWHLKYLALGFVPQLIAWMVAEPAALAVDHLRILSFGPDASVFNAVLNKIGGGLRQLDLPAIFTKSGSIVVDHEHAIPSLLAQVDSGSPCLTTVSFRIILGTGYRDVQWEQIDARLTTEAFTRLDRVELCIFKPTLEQRLLGPPLYEKPALRLEDHLTIEEFSQQEHVGFPMLCQLERTAYEMAVRHLEDRMVLLQTRGLLRFVDANRAAWAAPRVLALSMIPGRPRTTRQKLSHKLGGWIGRGGPSIARKAA</sequence>
<dbReference type="EMBL" id="JARJCW010000136">
    <property type="protein sequence ID" value="KAJ7191219.1"/>
    <property type="molecule type" value="Genomic_DNA"/>
</dbReference>
<organism evidence="1 2">
    <name type="scientific">Mycena pura</name>
    <dbReference type="NCBI Taxonomy" id="153505"/>
    <lineage>
        <taxon>Eukaryota</taxon>
        <taxon>Fungi</taxon>
        <taxon>Dikarya</taxon>
        <taxon>Basidiomycota</taxon>
        <taxon>Agaricomycotina</taxon>
        <taxon>Agaricomycetes</taxon>
        <taxon>Agaricomycetidae</taxon>
        <taxon>Agaricales</taxon>
        <taxon>Marasmiineae</taxon>
        <taxon>Mycenaceae</taxon>
        <taxon>Mycena</taxon>
    </lineage>
</organism>
<dbReference type="AlphaFoldDB" id="A0AAD6UQ00"/>
<protein>
    <recommendedName>
        <fullName evidence="3">F-box domain-containing protein</fullName>
    </recommendedName>
</protein>
<evidence type="ECO:0000313" key="1">
    <source>
        <dbReference type="EMBL" id="KAJ7191219.1"/>
    </source>
</evidence>
<proteinExistence type="predicted"/>
<comment type="caution">
    <text evidence="1">The sequence shown here is derived from an EMBL/GenBank/DDBJ whole genome shotgun (WGS) entry which is preliminary data.</text>
</comment>
<dbReference type="Proteomes" id="UP001219525">
    <property type="component" value="Unassembled WGS sequence"/>
</dbReference>
<evidence type="ECO:0000313" key="2">
    <source>
        <dbReference type="Proteomes" id="UP001219525"/>
    </source>
</evidence>
<reference evidence="1" key="1">
    <citation type="submission" date="2023-03" db="EMBL/GenBank/DDBJ databases">
        <title>Massive genome expansion in bonnet fungi (Mycena s.s.) driven by repeated elements and novel gene families across ecological guilds.</title>
        <authorList>
            <consortium name="Lawrence Berkeley National Laboratory"/>
            <person name="Harder C.B."/>
            <person name="Miyauchi S."/>
            <person name="Viragh M."/>
            <person name="Kuo A."/>
            <person name="Thoen E."/>
            <person name="Andreopoulos B."/>
            <person name="Lu D."/>
            <person name="Skrede I."/>
            <person name="Drula E."/>
            <person name="Henrissat B."/>
            <person name="Morin E."/>
            <person name="Kohler A."/>
            <person name="Barry K."/>
            <person name="LaButti K."/>
            <person name="Morin E."/>
            <person name="Salamov A."/>
            <person name="Lipzen A."/>
            <person name="Mereny Z."/>
            <person name="Hegedus B."/>
            <person name="Baldrian P."/>
            <person name="Stursova M."/>
            <person name="Weitz H."/>
            <person name="Taylor A."/>
            <person name="Grigoriev I.V."/>
            <person name="Nagy L.G."/>
            <person name="Martin F."/>
            <person name="Kauserud H."/>
        </authorList>
    </citation>
    <scope>NUCLEOTIDE SEQUENCE</scope>
    <source>
        <strain evidence="1">9144</strain>
    </source>
</reference>
<evidence type="ECO:0008006" key="3">
    <source>
        <dbReference type="Google" id="ProtNLM"/>
    </source>
</evidence>
<keyword evidence="2" id="KW-1185">Reference proteome</keyword>
<gene>
    <name evidence="1" type="ORF">GGX14DRAFT_407401</name>
</gene>